<sequence>MDLARLSRLALVSYGVMQLAQGLWMTIAPGSFFDALGPFGARNDHYIRDMATWSLAIGPVCLLAARGDAGVRAVVLLLAGLEAAIHTVNHIADADIADPLWVGVFDAVALGSLAVALLVLSRLTTKAEEATTP</sequence>
<accession>A0AAU7ASF4</accession>
<keyword evidence="1" id="KW-1133">Transmembrane helix</keyword>
<evidence type="ECO:0000256" key="1">
    <source>
        <dbReference type="SAM" id="Phobius"/>
    </source>
</evidence>
<reference evidence="2" key="1">
    <citation type="submission" date="2022-12" db="EMBL/GenBank/DDBJ databases">
        <title>Paraconexibacter alkalitolerans sp. nov. and Baekduia alba sp. nov., isolated from soil and emended description of the genera Paraconexibacter (Chun et al., 2020) and Baekduia (An et al., 2020).</title>
        <authorList>
            <person name="Vieira S."/>
            <person name="Huber K.J."/>
            <person name="Geppert A."/>
            <person name="Wolf J."/>
            <person name="Neumann-Schaal M."/>
            <person name="Muesken M."/>
            <person name="Overmann J."/>
        </authorList>
    </citation>
    <scope>NUCLEOTIDE SEQUENCE</scope>
    <source>
        <strain evidence="2">AEG42_29</strain>
    </source>
</reference>
<gene>
    <name evidence="2" type="ORF">DSM112329_01411</name>
</gene>
<dbReference type="KEGG" id="parq:DSM112329_01411"/>
<dbReference type="AlphaFoldDB" id="A0AAU7ASF4"/>
<dbReference type="EMBL" id="CP114014">
    <property type="protein sequence ID" value="XAY04576.1"/>
    <property type="molecule type" value="Genomic_DNA"/>
</dbReference>
<feature type="transmembrane region" description="Helical" evidence="1">
    <location>
        <begin position="100"/>
        <end position="120"/>
    </location>
</feature>
<protein>
    <recommendedName>
        <fullName evidence="3">DoxX family protein</fullName>
    </recommendedName>
</protein>
<organism evidence="2">
    <name type="scientific">Paraconexibacter sp. AEG42_29</name>
    <dbReference type="NCBI Taxonomy" id="2997339"/>
    <lineage>
        <taxon>Bacteria</taxon>
        <taxon>Bacillati</taxon>
        <taxon>Actinomycetota</taxon>
        <taxon>Thermoleophilia</taxon>
        <taxon>Solirubrobacterales</taxon>
        <taxon>Paraconexibacteraceae</taxon>
        <taxon>Paraconexibacter</taxon>
    </lineage>
</organism>
<feature type="transmembrane region" description="Helical" evidence="1">
    <location>
        <begin position="12"/>
        <end position="33"/>
    </location>
</feature>
<evidence type="ECO:0000313" key="2">
    <source>
        <dbReference type="EMBL" id="XAY04576.1"/>
    </source>
</evidence>
<proteinExistence type="predicted"/>
<evidence type="ECO:0008006" key="3">
    <source>
        <dbReference type="Google" id="ProtNLM"/>
    </source>
</evidence>
<name>A0AAU7ASF4_9ACTN</name>
<dbReference type="RefSeq" id="WP_354701105.1">
    <property type="nucleotide sequence ID" value="NZ_CP114014.1"/>
</dbReference>
<keyword evidence="1" id="KW-0812">Transmembrane</keyword>
<keyword evidence="1" id="KW-0472">Membrane</keyword>